<dbReference type="PANTHER" id="PTHR30482">
    <property type="entry name" value="HIGH-AFFINITY BRANCHED-CHAIN AMINO ACID TRANSPORT SYSTEM PERMEASE"/>
    <property type="match status" value="1"/>
</dbReference>
<reference evidence="7" key="1">
    <citation type="submission" date="2024-01" db="EMBL/GenBank/DDBJ databases">
        <title>First draft genome sequence data of TA4-1, the type strain of Gram-positive actinobacterium Streptomyces chiangmaiensis.</title>
        <authorList>
            <person name="Yasawong M."/>
            <person name="Nantapong N."/>
        </authorList>
    </citation>
    <scope>NUCLEOTIDE SEQUENCE</scope>
    <source>
        <strain evidence="7">TA4-1</strain>
    </source>
</reference>
<comment type="caution">
    <text evidence="7">The sequence shown here is derived from an EMBL/GenBank/DDBJ whole genome shotgun (WGS) entry which is preliminary data.</text>
</comment>
<keyword evidence="5 6" id="KW-0472">Membrane</keyword>
<keyword evidence="2" id="KW-1003">Cell membrane</keyword>
<dbReference type="PANTHER" id="PTHR30482:SF20">
    <property type="entry name" value="HIGH-AFFINITY BRANCHED-CHAIN AMINO ACID TRANSPORT SYSTEM PERMEASE PROTEIN LIVM"/>
    <property type="match status" value="1"/>
</dbReference>
<organism evidence="7 8">
    <name type="scientific">Streptomyces chiangmaiensis</name>
    <dbReference type="NCBI Taxonomy" id="766497"/>
    <lineage>
        <taxon>Bacteria</taxon>
        <taxon>Bacillati</taxon>
        <taxon>Actinomycetota</taxon>
        <taxon>Actinomycetes</taxon>
        <taxon>Kitasatosporales</taxon>
        <taxon>Streptomycetaceae</taxon>
        <taxon>Streptomyces</taxon>
    </lineage>
</organism>
<evidence type="ECO:0000313" key="7">
    <source>
        <dbReference type="EMBL" id="MED7826396.1"/>
    </source>
</evidence>
<feature type="transmembrane region" description="Helical" evidence="6">
    <location>
        <begin position="211"/>
        <end position="237"/>
    </location>
</feature>
<dbReference type="InterPro" id="IPR001851">
    <property type="entry name" value="ABC_transp_permease"/>
</dbReference>
<proteinExistence type="predicted"/>
<name>A0ABU7FR61_9ACTN</name>
<feature type="transmembrane region" description="Helical" evidence="6">
    <location>
        <begin position="39"/>
        <end position="57"/>
    </location>
</feature>
<keyword evidence="3 6" id="KW-0812">Transmembrane</keyword>
<accession>A0ABU7FR61</accession>
<evidence type="ECO:0000256" key="4">
    <source>
        <dbReference type="ARBA" id="ARBA00022989"/>
    </source>
</evidence>
<dbReference type="EMBL" id="JAYWVC010000155">
    <property type="protein sequence ID" value="MED7826396.1"/>
    <property type="molecule type" value="Genomic_DNA"/>
</dbReference>
<feature type="transmembrane region" description="Helical" evidence="6">
    <location>
        <begin position="295"/>
        <end position="317"/>
    </location>
</feature>
<evidence type="ECO:0000313" key="8">
    <source>
        <dbReference type="Proteomes" id="UP001333996"/>
    </source>
</evidence>
<evidence type="ECO:0000256" key="6">
    <source>
        <dbReference type="SAM" id="Phobius"/>
    </source>
</evidence>
<feature type="transmembrane region" description="Helical" evidence="6">
    <location>
        <begin position="69"/>
        <end position="86"/>
    </location>
</feature>
<feature type="transmembrane region" description="Helical" evidence="6">
    <location>
        <begin position="125"/>
        <end position="145"/>
    </location>
</feature>
<evidence type="ECO:0000256" key="2">
    <source>
        <dbReference type="ARBA" id="ARBA00022475"/>
    </source>
</evidence>
<evidence type="ECO:0000256" key="3">
    <source>
        <dbReference type="ARBA" id="ARBA00022692"/>
    </source>
</evidence>
<gene>
    <name evidence="7" type="ORF">VXC91_31720</name>
</gene>
<keyword evidence="4 6" id="KW-1133">Transmembrane helix</keyword>
<dbReference type="Pfam" id="PF02653">
    <property type="entry name" value="BPD_transp_2"/>
    <property type="match status" value="1"/>
</dbReference>
<feature type="transmembrane region" description="Helical" evidence="6">
    <location>
        <begin position="165"/>
        <end position="190"/>
    </location>
</feature>
<feature type="transmembrane region" description="Helical" evidence="6">
    <location>
        <begin position="15"/>
        <end position="33"/>
    </location>
</feature>
<dbReference type="Proteomes" id="UP001333996">
    <property type="component" value="Unassembled WGS sequence"/>
</dbReference>
<feature type="transmembrane region" description="Helical" evidence="6">
    <location>
        <begin position="98"/>
        <end position="118"/>
    </location>
</feature>
<evidence type="ECO:0000256" key="5">
    <source>
        <dbReference type="ARBA" id="ARBA00023136"/>
    </source>
</evidence>
<comment type="subcellular location">
    <subcellularLocation>
        <location evidence="1">Cell membrane</location>
        <topology evidence="1">Multi-pass membrane protein</topology>
    </subcellularLocation>
</comment>
<dbReference type="InterPro" id="IPR043428">
    <property type="entry name" value="LivM-like"/>
</dbReference>
<sequence>MTAAPRSGFVRRPRLWRIALPVVVFAALLAVPWTVGQPWIVNLLIFTLMYATMASAWNLVGGLAGYPSLGHAAFFGIGAYVEAIWFHNHPPVTGWEPFLALPAVAAGTALVGLPVAWIAMRTRAATFAIVTITLVFVVQTLAFNARGLTGGAQGIGIGPAPFGVAYFAFPFYYVLVALLAVAVAVTALVMRSRLGLILATVRDDEDKSRGVGAPTAVAKLAAFALSVGLTGAVGAVWAYYVSFVYPPFAVDPLVTIGMVLMVYLGGRGTLWGPVLGAFLVVPVQQYLAYRLGANSLHLVGYAALFLVVMLVLPRGVLPSLADRLGKRVSGR</sequence>
<dbReference type="CDD" id="cd06581">
    <property type="entry name" value="TM_PBP1_LivM_like"/>
    <property type="match status" value="1"/>
</dbReference>
<protein>
    <submittedName>
        <fullName evidence="7">Branched-chain amino acid ABC transporter permease</fullName>
    </submittedName>
</protein>
<evidence type="ECO:0000256" key="1">
    <source>
        <dbReference type="ARBA" id="ARBA00004651"/>
    </source>
</evidence>
<dbReference type="RefSeq" id="WP_329510795.1">
    <property type="nucleotide sequence ID" value="NZ_BAAAYZ010000067.1"/>
</dbReference>
<feature type="transmembrane region" description="Helical" evidence="6">
    <location>
        <begin position="270"/>
        <end position="289"/>
    </location>
</feature>
<keyword evidence="8" id="KW-1185">Reference proteome</keyword>